<dbReference type="PANTHER" id="PTHR43712:SF2">
    <property type="entry name" value="O-METHYLTRANSFERASE CICE"/>
    <property type="match status" value="1"/>
</dbReference>
<keyword evidence="1" id="KW-0489">Methyltransferase</keyword>
<evidence type="ECO:0000313" key="7">
    <source>
        <dbReference type="Proteomes" id="UP001221142"/>
    </source>
</evidence>
<keyword evidence="2" id="KW-0808">Transferase</keyword>
<name>A0AAD7BGY9_9AGAR</name>
<dbReference type="GO" id="GO:0008171">
    <property type="term" value="F:O-methyltransferase activity"/>
    <property type="evidence" value="ECO:0007669"/>
    <property type="project" value="InterPro"/>
</dbReference>
<accession>A0AAD7BGY9</accession>
<dbReference type="Gene3D" id="1.10.10.10">
    <property type="entry name" value="Winged helix-like DNA-binding domain superfamily/Winged helix DNA-binding domain"/>
    <property type="match status" value="1"/>
</dbReference>
<reference evidence="6" key="1">
    <citation type="submission" date="2023-03" db="EMBL/GenBank/DDBJ databases">
        <title>Massive genome expansion in bonnet fungi (Mycena s.s.) driven by repeated elements and novel gene families across ecological guilds.</title>
        <authorList>
            <consortium name="Lawrence Berkeley National Laboratory"/>
            <person name="Harder C.B."/>
            <person name="Miyauchi S."/>
            <person name="Viragh M."/>
            <person name="Kuo A."/>
            <person name="Thoen E."/>
            <person name="Andreopoulos B."/>
            <person name="Lu D."/>
            <person name="Skrede I."/>
            <person name="Drula E."/>
            <person name="Henrissat B."/>
            <person name="Morin E."/>
            <person name="Kohler A."/>
            <person name="Barry K."/>
            <person name="LaButti K."/>
            <person name="Morin E."/>
            <person name="Salamov A."/>
            <person name="Lipzen A."/>
            <person name="Mereny Z."/>
            <person name="Hegedus B."/>
            <person name="Baldrian P."/>
            <person name="Stursova M."/>
            <person name="Weitz H."/>
            <person name="Taylor A."/>
            <person name="Grigoriev I.V."/>
            <person name="Nagy L.G."/>
            <person name="Martin F."/>
            <person name="Kauserud H."/>
        </authorList>
    </citation>
    <scope>NUCLEOTIDE SEQUENCE</scope>
    <source>
        <strain evidence="6">9284</strain>
    </source>
</reference>
<gene>
    <name evidence="6" type="ORF">FB45DRAFT_1062052</name>
</gene>
<dbReference type="AlphaFoldDB" id="A0AAD7BGY9"/>
<evidence type="ECO:0000256" key="2">
    <source>
        <dbReference type="ARBA" id="ARBA00022679"/>
    </source>
</evidence>
<dbReference type="InterPro" id="IPR036388">
    <property type="entry name" value="WH-like_DNA-bd_sf"/>
</dbReference>
<feature type="region of interest" description="Disordered" evidence="4">
    <location>
        <begin position="796"/>
        <end position="856"/>
    </location>
</feature>
<feature type="compositionally biased region" description="Pro residues" evidence="4">
    <location>
        <begin position="42"/>
        <end position="54"/>
    </location>
</feature>
<keyword evidence="7" id="KW-1185">Reference proteome</keyword>
<dbReference type="Pfam" id="PF00891">
    <property type="entry name" value="Methyltransf_2"/>
    <property type="match status" value="1"/>
</dbReference>
<dbReference type="EMBL" id="JARKIF010000016">
    <property type="protein sequence ID" value="KAJ7621005.1"/>
    <property type="molecule type" value="Genomic_DNA"/>
</dbReference>
<organism evidence="6 7">
    <name type="scientific">Roridomyces roridus</name>
    <dbReference type="NCBI Taxonomy" id="1738132"/>
    <lineage>
        <taxon>Eukaryota</taxon>
        <taxon>Fungi</taxon>
        <taxon>Dikarya</taxon>
        <taxon>Basidiomycota</taxon>
        <taxon>Agaricomycotina</taxon>
        <taxon>Agaricomycetes</taxon>
        <taxon>Agaricomycetidae</taxon>
        <taxon>Agaricales</taxon>
        <taxon>Marasmiineae</taxon>
        <taxon>Mycenaceae</taxon>
        <taxon>Roridomyces</taxon>
    </lineage>
</organism>
<dbReference type="InterPro" id="IPR029063">
    <property type="entry name" value="SAM-dependent_MTases_sf"/>
</dbReference>
<feature type="compositionally biased region" description="Low complexity" evidence="4">
    <location>
        <begin position="627"/>
        <end position="660"/>
    </location>
</feature>
<dbReference type="PANTHER" id="PTHR43712">
    <property type="entry name" value="PUTATIVE (AFU_ORTHOLOGUE AFUA_4G14580)-RELATED"/>
    <property type="match status" value="1"/>
</dbReference>
<feature type="region of interest" description="Disordered" evidence="4">
    <location>
        <begin position="585"/>
        <end position="722"/>
    </location>
</feature>
<dbReference type="SUPFAM" id="SSF53335">
    <property type="entry name" value="S-adenosyl-L-methionine-dependent methyltransferases"/>
    <property type="match status" value="1"/>
</dbReference>
<dbReference type="InterPro" id="IPR016461">
    <property type="entry name" value="COMT-like"/>
</dbReference>
<feature type="compositionally biased region" description="Low complexity" evidence="4">
    <location>
        <begin position="32"/>
        <end position="41"/>
    </location>
</feature>
<dbReference type="Proteomes" id="UP001221142">
    <property type="component" value="Unassembled WGS sequence"/>
</dbReference>
<dbReference type="InterPro" id="IPR001077">
    <property type="entry name" value="COMT_C"/>
</dbReference>
<feature type="domain" description="O-methyltransferase C-terminal" evidence="5">
    <location>
        <begin position="302"/>
        <end position="492"/>
    </location>
</feature>
<evidence type="ECO:0000256" key="4">
    <source>
        <dbReference type="SAM" id="MobiDB-lite"/>
    </source>
</evidence>
<dbReference type="PROSITE" id="PS51683">
    <property type="entry name" value="SAM_OMT_II"/>
    <property type="match status" value="1"/>
</dbReference>
<comment type="caution">
    <text evidence="6">The sequence shown here is derived from an EMBL/GenBank/DDBJ whole genome shotgun (WGS) entry which is preliminary data.</text>
</comment>
<evidence type="ECO:0000256" key="1">
    <source>
        <dbReference type="ARBA" id="ARBA00022603"/>
    </source>
</evidence>
<dbReference type="GO" id="GO:0032259">
    <property type="term" value="P:methylation"/>
    <property type="evidence" value="ECO:0007669"/>
    <property type="project" value="UniProtKB-KW"/>
</dbReference>
<evidence type="ECO:0000259" key="5">
    <source>
        <dbReference type="Pfam" id="PF00891"/>
    </source>
</evidence>
<evidence type="ECO:0000313" key="6">
    <source>
        <dbReference type="EMBL" id="KAJ7621005.1"/>
    </source>
</evidence>
<protein>
    <submittedName>
        <fullName evidence="6">O-methyltransferase</fullName>
    </submittedName>
</protein>
<feature type="compositionally biased region" description="Pro residues" evidence="4">
    <location>
        <begin position="697"/>
        <end position="713"/>
    </location>
</feature>
<feature type="compositionally biased region" description="Low complexity" evidence="4">
    <location>
        <begin position="670"/>
        <end position="679"/>
    </location>
</feature>
<evidence type="ECO:0000256" key="3">
    <source>
        <dbReference type="ARBA" id="ARBA00022691"/>
    </source>
</evidence>
<feature type="compositionally biased region" description="Acidic residues" evidence="4">
    <location>
        <begin position="816"/>
        <end position="826"/>
    </location>
</feature>
<feature type="region of interest" description="Disordered" evidence="4">
    <location>
        <begin position="30"/>
        <end position="59"/>
    </location>
</feature>
<dbReference type="InterPro" id="IPR036390">
    <property type="entry name" value="WH_DNA-bd_sf"/>
</dbReference>
<dbReference type="Gene3D" id="3.40.50.150">
    <property type="entry name" value="Vaccinia Virus protein VP39"/>
    <property type="match status" value="1"/>
</dbReference>
<dbReference type="SUPFAM" id="SSF46785">
    <property type="entry name" value="Winged helix' DNA-binding domain"/>
    <property type="match status" value="1"/>
</dbReference>
<keyword evidence="3" id="KW-0949">S-adenosyl-L-methionine</keyword>
<sequence length="856" mass="90441">MTFATLRALEAILHDALDDIQAVYADARPTHATTTSPGPAYASPPPSPGAPPLDFPCLDAPCDPSSPSEQLTTHPTVAAAINRVLASTAHIAAIVQPPFLALCDAAMGYHLPSCLRLFEAAHVAEALRAGPLHVSVLAPRVGVPERTLAHVLRLLATHHYVREMSPDVFAVNRISSLVDTGQPFEELVADPTRKYAGDGGAVPAFVGLCADELYKSSAYLTEAVFPACPTTSILSSSDQGNIGQGTSSSSDPTRAPFNHAFGCAGVGYFAWLEGEGCAGKEVAKNPNRFRLERFGRFDWTSLPRGSTVVDVGGGIGSTTMVLATACADELGLRFVVQDRPPVVAMGEEAWKAKCPEMIEEGKVRFQVHDFFEAQPQPQAIPSSDAPAVFLLRVVLHDWPDAFAQRILLRLREAAGPTTKLLIAEWVLPLACVDDTAVEGAQGVVGEAEGPLLANLGRASANVYWMDLTMQVTFNGQERTLKEIISLAASAGWKVVRVTHAPGSLFGYVVAEPVAVPLPAQRRARAGSGSAFFDSVPSATGSGAARSGADREMERGVMERASSRCGTPTFGSRVVLPSAAETKARFGVDARRGRNVPLPQMLKPAPTLVRKKKPSPLSVLPPSPNVHRSVASPRPSQQQQSSPVARRMSQAPPFLRSAAAPAPAPPPSPLSPLSRSTSTLRHVPSSPGLKARQHPPNLSSPPSPTLPSPTPPPQTQRRRTLRHMPSSPVLKQPMQHMATLNDQSSPPSPVPSRIPALVRRASHAQLILPQTELRKRSGSIIHPAMVRAAAGSGLGLRGSGGGSLDFGRARRRQGGDGDGEWSADDDNASLGLGLSRRASPVPMPPGGSVLAAAARIE</sequence>
<proteinExistence type="predicted"/>